<dbReference type="OrthoDB" id="61889at2157"/>
<dbReference type="AlphaFoldDB" id="A0A076LFG0"/>
<reference evidence="1 2" key="1">
    <citation type="journal article" date="2015" name="Int. J. Syst. Evol. Microbiol.">
        <title>M ethanocaldococcus bathoardescens sp. nov., a hyperthermophilic methanogen isolated from a volcanically active deep-sea hydrothermal vent.</title>
        <authorList>
            <person name="Stewart L.C."/>
            <person name="Jung J.H."/>
            <person name="Kim Y.T."/>
            <person name="Kwon S.W."/>
            <person name="Park C.S."/>
            <person name="Holden J.F."/>
        </authorList>
    </citation>
    <scope>NUCLEOTIDE SEQUENCE [LARGE SCALE GENOMIC DNA]</scope>
    <source>
        <strain evidence="1 2">JH146</strain>
    </source>
</reference>
<keyword evidence="2" id="KW-1185">Reference proteome</keyword>
<dbReference type="Proteomes" id="UP000028781">
    <property type="component" value="Chromosome"/>
</dbReference>
<name>A0A076LFG0_9EURY</name>
<gene>
    <name evidence="1" type="ORF">JH146_0338</name>
</gene>
<dbReference type="KEGG" id="mjh:JH146_0338"/>
<proteinExistence type="predicted"/>
<accession>A0A076LFG0</accession>
<dbReference type="HOGENOM" id="CLU_1048128_0_0_2"/>
<dbReference type="GeneID" id="24890931"/>
<evidence type="ECO:0000313" key="2">
    <source>
        <dbReference type="Proteomes" id="UP000028781"/>
    </source>
</evidence>
<dbReference type="STRING" id="1301915.JH146_0338"/>
<dbReference type="RefSeq" id="WP_048201381.1">
    <property type="nucleotide sequence ID" value="NZ_CP009149.1"/>
</dbReference>
<protein>
    <submittedName>
        <fullName evidence="1">Uncharacterized protein</fullName>
    </submittedName>
</protein>
<evidence type="ECO:0000313" key="1">
    <source>
        <dbReference type="EMBL" id="AIJ05188.1"/>
    </source>
</evidence>
<dbReference type="EMBL" id="CP009149">
    <property type="protein sequence ID" value="AIJ05188.1"/>
    <property type="molecule type" value="Genomic_DNA"/>
</dbReference>
<sequence length="265" mass="31566">MKAKELAQKILLDIYRNLDEFSKDVIRGDLADIEFKGFYLKGKNGEKAYIRNLDDFENLEDFDVEMRKYKLKSINLKNLDDGLMIINLSSRASKEYKFEANEYSIIYPSNNTTIEFKERVLKWMELEDDELDEKIIEFDTKMNEILEELLEEIEIDKEISVYIDVFMDVNKIENFVEKDEDRIIIWIHPVFLFSNDDVLRGLLAYELSRFKSKFLEIGYRDIIKYCKELKKLTNKKPKVLEKIKDIANKYGDIDSLNLINEIENE</sequence>
<organism evidence="1 2">
    <name type="scientific">Methanocaldococcus bathoardescens</name>
    <dbReference type="NCBI Taxonomy" id="1301915"/>
    <lineage>
        <taxon>Archaea</taxon>
        <taxon>Methanobacteriati</taxon>
        <taxon>Methanobacteriota</taxon>
        <taxon>Methanomada group</taxon>
        <taxon>Methanococci</taxon>
        <taxon>Methanococcales</taxon>
        <taxon>Methanocaldococcaceae</taxon>
        <taxon>Methanocaldococcus</taxon>
    </lineage>
</organism>